<name>A0A9W4SHJ1_9GLOM</name>
<protein>
    <submittedName>
        <fullName evidence="1">18542_t:CDS:1</fullName>
    </submittedName>
</protein>
<sequence>MTKIVGDKSGLGFWNIIDDGTSRLSSTEYHQAYIKVLKMYITRCLISPVAQGTCGAWSNDSRLFVKNSETYCYKYPLEYD</sequence>
<dbReference type="EMBL" id="CAMKVN010000612">
    <property type="protein sequence ID" value="CAI2169677.1"/>
    <property type="molecule type" value="Genomic_DNA"/>
</dbReference>
<evidence type="ECO:0000313" key="1">
    <source>
        <dbReference type="EMBL" id="CAI2169677.1"/>
    </source>
</evidence>
<evidence type="ECO:0000313" key="2">
    <source>
        <dbReference type="Proteomes" id="UP001153678"/>
    </source>
</evidence>
<proteinExistence type="predicted"/>
<organism evidence="1 2">
    <name type="scientific">Funneliformis geosporum</name>
    <dbReference type="NCBI Taxonomy" id="1117311"/>
    <lineage>
        <taxon>Eukaryota</taxon>
        <taxon>Fungi</taxon>
        <taxon>Fungi incertae sedis</taxon>
        <taxon>Mucoromycota</taxon>
        <taxon>Glomeromycotina</taxon>
        <taxon>Glomeromycetes</taxon>
        <taxon>Glomerales</taxon>
        <taxon>Glomeraceae</taxon>
        <taxon>Funneliformis</taxon>
    </lineage>
</organism>
<comment type="caution">
    <text evidence="1">The sequence shown here is derived from an EMBL/GenBank/DDBJ whole genome shotgun (WGS) entry which is preliminary data.</text>
</comment>
<dbReference type="Proteomes" id="UP001153678">
    <property type="component" value="Unassembled WGS sequence"/>
</dbReference>
<keyword evidence="2" id="KW-1185">Reference proteome</keyword>
<dbReference type="AlphaFoldDB" id="A0A9W4SHJ1"/>
<reference evidence="1" key="1">
    <citation type="submission" date="2022-08" db="EMBL/GenBank/DDBJ databases">
        <authorList>
            <person name="Kallberg Y."/>
            <person name="Tangrot J."/>
            <person name="Rosling A."/>
        </authorList>
    </citation>
    <scope>NUCLEOTIDE SEQUENCE</scope>
    <source>
        <strain evidence="1">Wild A</strain>
    </source>
</reference>
<accession>A0A9W4SHJ1</accession>
<gene>
    <name evidence="1" type="ORF">FWILDA_LOCUS4199</name>
</gene>